<dbReference type="EMBL" id="BAAAMQ010000004">
    <property type="protein sequence ID" value="GAA2094055.1"/>
    <property type="molecule type" value="Genomic_DNA"/>
</dbReference>
<evidence type="ECO:0000313" key="2">
    <source>
        <dbReference type="Proteomes" id="UP001501161"/>
    </source>
</evidence>
<proteinExistence type="predicted"/>
<organism evidence="1 2">
    <name type="scientific">Nocardioides furvisabuli</name>
    <dbReference type="NCBI Taxonomy" id="375542"/>
    <lineage>
        <taxon>Bacteria</taxon>
        <taxon>Bacillati</taxon>
        <taxon>Actinomycetota</taxon>
        <taxon>Actinomycetes</taxon>
        <taxon>Propionibacteriales</taxon>
        <taxon>Nocardioidaceae</taxon>
        <taxon>Nocardioides</taxon>
    </lineage>
</organism>
<name>A0ABP5I9Q1_9ACTN</name>
<accession>A0ABP5I9Q1</accession>
<sequence length="86" mass="9622">MTKNRVRIDEAALQRAIQPGIDRIQDQMNEQLRTAIAQVRDEMQGQPADEVFDVLVQRLEADVPGFKVNEQAMRGVATEIEAGTLS</sequence>
<evidence type="ECO:0000313" key="1">
    <source>
        <dbReference type="EMBL" id="GAA2094055.1"/>
    </source>
</evidence>
<keyword evidence="2" id="KW-1185">Reference proteome</keyword>
<dbReference type="Proteomes" id="UP001501161">
    <property type="component" value="Unassembled WGS sequence"/>
</dbReference>
<protein>
    <submittedName>
        <fullName evidence="1">Uncharacterized protein</fullName>
    </submittedName>
</protein>
<dbReference type="RefSeq" id="WP_231252751.1">
    <property type="nucleotide sequence ID" value="NZ_BAAAMQ010000004.1"/>
</dbReference>
<comment type="caution">
    <text evidence="1">The sequence shown here is derived from an EMBL/GenBank/DDBJ whole genome shotgun (WGS) entry which is preliminary data.</text>
</comment>
<reference evidence="2" key="1">
    <citation type="journal article" date="2019" name="Int. J. Syst. Evol. Microbiol.">
        <title>The Global Catalogue of Microorganisms (GCM) 10K type strain sequencing project: providing services to taxonomists for standard genome sequencing and annotation.</title>
        <authorList>
            <consortium name="The Broad Institute Genomics Platform"/>
            <consortium name="The Broad Institute Genome Sequencing Center for Infectious Disease"/>
            <person name="Wu L."/>
            <person name="Ma J."/>
        </authorList>
    </citation>
    <scope>NUCLEOTIDE SEQUENCE [LARGE SCALE GENOMIC DNA]</scope>
    <source>
        <strain evidence="2">JCM 13813</strain>
    </source>
</reference>
<gene>
    <name evidence="1" type="ORF">GCM10009726_00690</name>
</gene>